<evidence type="ECO:0000256" key="3">
    <source>
        <dbReference type="PROSITE-ProRule" id="PRU00284"/>
    </source>
</evidence>
<evidence type="ECO:0000256" key="1">
    <source>
        <dbReference type="ARBA" id="ARBA00023224"/>
    </source>
</evidence>
<dbReference type="InterPro" id="IPR004090">
    <property type="entry name" value="Chemotax_Me-accpt_rcpt"/>
</dbReference>
<evidence type="ECO:0000256" key="2">
    <source>
        <dbReference type="ARBA" id="ARBA00029447"/>
    </source>
</evidence>
<dbReference type="Pfam" id="PF07238">
    <property type="entry name" value="PilZ"/>
    <property type="match status" value="1"/>
</dbReference>
<comment type="similarity">
    <text evidence="2">Belongs to the methyl-accepting chemotaxis (MCP) protein family.</text>
</comment>
<organism evidence="7 8">
    <name type="scientific">Rhodovastum atsumiense</name>
    <dbReference type="NCBI Taxonomy" id="504468"/>
    <lineage>
        <taxon>Bacteria</taxon>
        <taxon>Pseudomonadati</taxon>
        <taxon>Pseudomonadota</taxon>
        <taxon>Alphaproteobacteria</taxon>
        <taxon>Acetobacterales</taxon>
        <taxon>Acetobacteraceae</taxon>
        <taxon>Rhodovastum</taxon>
    </lineage>
</organism>
<evidence type="ECO:0000259" key="6">
    <source>
        <dbReference type="PROSITE" id="PS50885"/>
    </source>
</evidence>
<dbReference type="SMART" id="SM00304">
    <property type="entry name" value="HAMP"/>
    <property type="match status" value="2"/>
</dbReference>
<dbReference type="GO" id="GO:0035438">
    <property type="term" value="F:cyclic-di-GMP binding"/>
    <property type="evidence" value="ECO:0007669"/>
    <property type="project" value="InterPro"/>
</dbReference>
<dbReference type="EMBL" id="VWPK01000050">
    <property type="protein sequence ID" value="KAA5609464.1"/>
    <property type="molecule type" value="Genomic_DNA"/>
</dbReference>
<proteinExistence type="inferred from homology"/>
<comment type="caution">
    <text evidence="7">The sequence shown here is derived from an EMBL/GenBank/DDBJ whole genome shotgun (WGS) entry which is preliminary data.</text>
</comment>
<dbReference type="SUPFAM" id="SSF141371">
    <property type="entry name" value="PilZ domain-like"/>
    <property type="match status" value="1"/>
</dbReference>
<dbReference type="InterPro" id="IPR024478">
    <property type="entry name" value="HlyB_4HB_MCP"/>
</dbReference>
<feature type="domain" description="Methyl-accepting transducer" evidence="5">
    <location>
        <begin position="322"/>
        <end position="537"/>
    </location>
</feature>
<dbReference type="Gene3D" id="1.10.8.500">
    <property type="entry name" value="HAMP domain in histidine kinase"/>
    <property type="match status" value="1"/>
</dbReference>
<keyword evidence="4" id="KW-0812">Transmembrane</keyword>
<dbReference type="Gene3D" id="1.10.287.950">
    <property type="entry name" value="Methyl-accepting chemotaxis protein"/>
    <property type="match status" value="1"/>
</dbReference>
<reference evidence="7 8" key="1">
    <citation type="submission" date="2019-09" db="EMBL/GenBank/DDBJ databases">
        <title>Genome sequence of Rhodovastum atsumiense, a diverse member of the Acetobacteraceae family of non-sulfur purple photosynthetic bacteria.</title>
        <authorList>
            <person name="Meyer T."/>
            <person name="Kyndt J."/>
        </authorList>
    </citation>
    <scope>NUCLEOTIDE SEQUENCE [LARGE SCALE GENOMIC DNA]</scope>
    <source>
        <strain evidence="7 8">DSM 21279</strain>
    </source>
</reference>
<dbReference type="Pfam" id="PF00672">
    <property type="entry name" value="HAMP"/>
    <property type="match status" value="1"/>
</dbReference>
<dbReference type="PRINTS" id="PR00260">
    <property type="entry name" value="CHEMTRNSDUCR"/>
</dbReference>
<dbReference type="PANTHER" id="PTHR32089">
    <property type="entry name" value="METHYL-ACCEPTING CHEMOTAXIS PROTEIN MCPB"/>
    <property type="match status" value="1"/>
</dbReference>
<dbReference type="GO" id="GO:0004888">
    <property type="term" value="F:transmembrane signaling receptor activity"/>
    <property type="evidence" value="ECO:0007669"/>
    <property type="project" value="InterPro"/>
</dbReference>
<evidence type="ECO:0000256" key="4">
    <source>
        <dbReference type="SAM" id="Phobius"/>
    </source>
</evidence>
<dbReference type="AlphaFoldDB" id="A0A5M6IMG2"/>
<sequence>MSYARGNFGASESRMSMSIGRKLVVAFTVLLCCAIGMGLFTLDRVDRITAANAMLSADQVPSARLLGRLSYAVMRFRQLQAAYLLAPEAARPGEGNSLLSVRQEVTTLLSDYAPYATAPQERQLVAAVQQAWEEYQRAHERFLALGQGALAEAVAFYRGEMRATSHRLQDAVAKLAAEELRQAEQAKRDGEALGRSAHAGTLAGLAAMAALCAGLGWLLIRLIARPVRRMTGLMGRLQAGDTRFEVPATQRADEIGAMARAMLVFRDAMAATARLTAEQEAVRAEGEAGKRVALRRMADTIEHETRSALEAIGARSTELAGLAHRMAESAGRTSSAAGDAGSLATRTMQNVQTVAEAADQLAASIREISAQVGRSAGMATEAVTAGNETRTTIETLNGQVARIGAAADLIHDIAARTNLLALNATIEAARAGEAGRGFAVVASEVKSLAAQTARATEEITRSIADVRQGTSASVAAVARIDATISAMADSAGAITAAVEQQGAATAAIARTIAETAAVARQMSQRGTDLVSEADATGGHATGLDEGTQGLARSVAELTQSVVRVVRTATSEVDRRRETRLPVNLACRVALGTGPEQTGRLVDLSRSGARLVGVAEAAAGARGRLSLAEAGGTLDFVVQNCSKDALHVAFDERAATAVEALLRRVAPDLVA</sequence>
<keyword evidence="4" id="KW-0472">Membrane</keyword>
<dbReference type="GO" id="GO:0007165">
    <property type="term" value="P:signal transduction"/>
    <property type="evidence" value="ECO:0007669"/>
    <property type="project" value="UniProtKB-KW"/>
</dbReference>
<protein>
    <submittedName>
        <fullName evidence="7">HAMP domain-containing protein</fullName>
    </submittedName>
</protein>
<feature type="transmembrane region" description="Helical" evidence="4">
    <location>
        <begin position="202"/>
        <end position="224"/>
    </location>
</feature>
<dbReference type="PANTHER" id="PTHR32089:SF112">
    <property type="entry name" value="LYSOZYME-LIKE PROTEIN-RELATED"/>
    <property type="match status" value="1"/>
</dbReference>
<name>A0A5M6IMG2_9PROT</name>
<keyword evidence="8" id="KW-1185">Reference proteome</keyword>
<keyword evidence="4" id="KW-1133">Transmembrane helix</keyword>
<dbReference type="SUPFAM" id="SSF58104">
    <property type="entry name" value="Methyl-accepting chemotaxis protein (MCP) signaling domain"/>
    <property type="match status" value="1"/>
</dbReference>
<dbReference type="GO" id="GO:0006935">
    <property type="term" value="P:chemotaxis"/>
    <property type="evidence" value="ECO:0007669"/>
    <property type="project" value="InterPro"/>
</dbReference>
<gene>
    <name evidence="7" type="ORF">F1189_24170</name>
</gene>
<dbReference type="Pfam" id="PF00015">
    <property type="entry name" value="MCPsignal"/>
    <property type="match status" value="1"/>
</dbReference>
<dbReference type="Proteomes" id="UP000325255">
    <property type="component" value="Unassembled WGS sequence"/>
</dbReference>
<dbReference type="InterPro" id="IPR009875">
    <property type="entry name" value="PilZ_domain"/>
</dbReference>
<dbReference type="OrthoDB" id="7295762at2"/>
<keyword evidence="1 3" id="KW-0807">Transducer</keyword>
<evidence type="ECO:0000313" key="8">
    <source>
        <dbReference type="Proteomes" id="UP000325255"/>
    </source>
</evidence>
<accession>A0A5M6IMG2</accession>
<dbReference type="PROSITE" id="PS50885">
    <property type="entry name" value="HAMP"/>
    <property type="match status" value="1"/>
</dbReference>
<dbReference type="Gene3D" id="2.40.10.220">
    <property type="entry name" value="predicted glycosyltransferase like domains"/>
    <property type="match status" value="1"/>
</dbReference>
<feature type="domain" description="HAMP" evidence="6">
    <location>
        <begin position="221"/>
        <end position="274"/>
    </location>
</feature>
<dbReference type="InterPro" id="IPR003660">
    <property type="entry name" value="HAMP_dom"/>
</dbReference>
<dbReference type="InterPro" id="IPR004089">
    <property type="entry name" value="MCPsignal_dom"/>
</dbReference>
<dbReference type="SMART" id="SM00283">
    <property type="entry name" value="MA"/>
    <property type="match status" value="1"/>
</dbReference>
<evidence type="ECO:0000313" key="7">
    <source>
        <dbReference type="EMBL" id="KAA5609464.1"/>
    </source>
</evidence>
<dbReference type="GO" id="GO:0016020">
    <property type="term" value="C:membrane"/>
    <property type="evidence" value="ECO:0007669"/>
    <property type="project" value="InterPro"/>
</dbReference>
<dbReference type="Pfam" id="PF12729">
    <property type="entry name" value="4HB_MCP_1"/>
    <property type="match status" value="1"/>
</dbReference>
<dbReference type="CDD" id="cd06225">
    <property type="entry name" value="HAMP"/>
    <property type="match status" value="1"/>
</dbReference>
<evidence type="ECO:0000259" key="5">
    <source>
        <dbReference type="PROSITE" id="PS50111"/>
    </source>
</evidence>
<dbReference type="PROSITE" id="PS50111">
    <property type="entry name" value="CHEMOTAXIS_TRANSDUC_2"/>
    <property type="match status" value="1"/>
</dbReference>